<evidence type="ECO:0000313" key="12">
    <source>
        <dbReference type="Proteomes" id="UP001374584"/>
    </source>
</evidence>
<dbReference type="GO" id="GO:0046983">
    <property type="term" value="F:protein dimerization activity"/>
    <property type="evidence" value="ECO:0007669"/>
    <property type="project" value="InterPro"/>
</dbReference>
<feature type="compositionally biased region" description="Basic and acidic residues" evidence="8">
    <location>
        <begin position="65"/>
        <end position="74"/>
    </location>
</feature>
<evidence type="ECO:0000256" key="2">
    <source>
        <dbReference type="ARBA" id="ARBA00022603"/>
    </source>
</evidence>
<organism evidence="11 12">
    <name type="scientific">Phaseolus coccineus</name>
    <name type="common">Scarlet runner bean</name>
    <name type="synonym">Phaseolus multiflorus</name>
    <dbReference type="NCBI Taxonomy" id="3886"/>
    <lineage>
        <taxon>Eukaryota</taxon>
        <taxon>Viridiplantae</taxon>
        <taxon>Streptophyta</taxon>
        <taxon>Embryophyta</taxon>
        <taxon>Tracheophyta</taxon>
        <taxon>Spermatophyta</taxon>
        <taxon>Magnoliopsida</taxon>
        <taxon>eudicotyledons</taxon>
        <taxon>Gunneridae</taxon>
        <taxon>Pentapetalae</taxon>
        <taxon>rosids</taxon>
        <taxon>fabids</taxon>
        <taxon>Fabales</taxon>
        <taxon>Fabaceae</taxon>
        <taxon>Papilionoideae</taxon>
        <taxon>50 kb inversion clade</taxon>
        <taxon>NPAAA clade</taxon>
        <taxon>indigoferoid/millettioid clade</taxon>
        <taxon>Phaseoleae</taxon>
        <taxon>Phaseolus</taxon>
    </lineage>
</organism>
<dbReference type="InterPro" id="IPR036388">
    <property type="entry name" value="WH-like_DNA-bd_sf"/>
</dbReference>
<dbReference type="InterPro" id="IPR001077">
    <property type="entry name" value="COMT_C"/>
</dbReference>
<evidence type="ECO:0000256" key="4">
    <source>
        <dbReference type="ARBA" id="ARBA00022691"/>
    </source>
</evidence>
<dbReference type="Proteomes" id="UP001374584">
    <property type="component" value="Unassembled WGS sequence"/>
</dbReference>
<keyword evidence="12" id="KW-1185">Reference proteome</keyword>
<evidence type="ECO:0000256" key="6">
    <source>
        <dbReference type="ARBA" id="ARBA00039011"/>
    </source>
</evidence>
<dbReference type="Pfam" id="PF08100">
    <property type="entry name" value="Dimerisation"/>
    <property type="match status" value="1"/>
</dbReference>
<comment type="caution">
    <text evidence="11">The sequence shown here is derived from an EMBL/GenBank/DDBJ whole genome shotgun (WGS) entry which is preliminary data.</text>
</comment>
<feature type="domain" description="O-methyltransferase dimerisation" evidence="10">
    <location>
        <begin position="87"/>
        <end position="182"/>
    </location>
</feature>
<dbReference type="EC" id="2.1.1.68" evidence="6"/>
<dbReference type="InterPro" id="IPR012967">
    <property type="entry name" value="COMT_dimerisation"/>
</dbReference>
<dbReference type="AlphaFoldDB" id="A0AAN9MHU2"/>
<dbReference type="FunFam" id="3.40.50.150:FF:000061">
    <property type="entry name" value="Caffeic acid O-methyltransferase"/>
    <property type="match status" value="1"/>
</dbReference>
<dbReference type="SUPFAM" id="SSF46785">
    <property type="entry name" value="Winged helix' DNA-binding domain"/>
    <property type="match status" value="1"/>
</dbReference>
<keyword evidence="5" id="KW-0438">Lignin biosynthesis</keyword>
<keyword evidence="3" id="KW-0808">Transferase</keyword>
<dbReference type="CDD" id="cd02440">
    <property type="entry name" value="AdoMet_MTases"/>
    <property type="match status" value="1"/>
</dbReference>
<evidence type="ECO:0000256" key="5">
    <source>
        <dbReference type="ARBA" id="ARBA00022733"/>
    </source>
</evidence>
<keyword evidence="2" id="KW-0489">Methyltransferase</keyword>
<sequence>MRGVHDQQLSMSCVDQIKQAVELSRKELRKILAHMCRSKAQLKAGGLYTIPGVQVEMASLPDSRLNGEEKRKEEEEIEDAESFSRAMQLATSMALSMAVQSATELGVFQVLKEAGEGAKLSAKDIASKICCSNPEAASMLDRLLALLSSHSILNSSLISDHRVPPTVHRLYTITPVAAFFVPNSDGVSLGPLVALSLDKILLQNWTELKDAIREGGIPFKRVYGTHVFEYPRLDSRFNKVFNTAMINHTTLVMKKVLESYKGFEGIKRLVDVGGGLGININLITSKYPHIHGINFDLPHVIQDAPSYPALVQKRVEHVEGDMFENVPKGDAIFMKWILHDWSDEHCVKVLKNCYDAIPDDGKVIVVEAILPKIPETSNAYKAVAQLDVAMMTVYQGGKERCEEEFMKLARAAGFSGIRYECHVNNHWVMEFFK</sequence>
<protein>
    <recommendedName>
        <fullName evidence="6">caffeate O-methyltransferase</fullName>
        <ecNumber evidence="6">2.1.1.68</ecNumber>
    </recommendedName>
</protein>
<keyword evidence="4" id="KW-0949">S-adenosyl-L-methionine</keyword>
<dbReference type="GO" id="GO:0009809">
    <property type="term" value="P:lignin biosynthetic process"/>
    <property type="evidence" value="ECO:0007669"/>
    <property type="project" value="UniProtKB-KW"/>
</dbReference>
<feature type="region of interest" description="Disordered" evidence="8">
    <location>
        <begin position="60"/>
        <end position="79"/>
    </location>
</feature>
<evidence type="ECO:0000256" key="3">
    <source>
        <dbReference type="ARBA" id="ARBA00022679"/>
    </source>
</evidence>
<evidence type="ECO:0000259" key="9">
    <source>
        <dbReference type="Pfam" id="PF00891"/>
    </source>
</evidence>
<name>A0AAN9MHU2_PHACN</name>
<proteinExistence type="predicted"/>
<dbReference type="EMBL" id="JAYMYR010000007">
    <property type="protein sequence ID" value="KAK7354871.1"/>
    <property type="molecule type" value="Genomic_DNA"/>
</dbReference>
<evidence type="ECO:0000256" key="7">
    <source>
        <dbReference type="ARBA" id="ARBA00045231"/>
    </source>
</evidence>
<evidence type="ECO:0000256" key="1">
    <source>
        <dbReference type="ARBA" id="ARBA00004928"/>
    </source>
</evidence>
<dbReference type="GO" id="GO:0032259">
    <property type="term" value="P:methylation"/>
    <property type="evidence" value="ECO:0007669"/>
    <property type="project" value="UniProtKB-KW"/>
</dbReference>
<reference evidence="11 12" key="1">
    <citation type="submission" date="2024-01" db="EMBL/GenBank/DDBJ databases">
        <title>The genomes of 5 underutilized Papilionoideae crops provide insights into root nodulation and disease resistanc.</title>
        <authorList>
            <person name="Jiang F."/>
        </authorList>
    </citation>
    <scope>NUCLEOTIDE SEQUENCE [LARGE SCALE GENOMIC DNA]</scope>
    <source>
        <strain evidence="11">JINMINGXINNONG_FW02</strain>
        <tissue evidence="11">Leaves</tissue>
    </source>
</reference>
<accession>A0AAN9MHU2</accession>
<dbReference type="PANTHER" id="PTHR11746">
    <property type="entry name" value="O-METHYLTRANSFERASE"/>
    <property type="match status" value="1"/>
</dbReference>
<dbReference type="FunFam" id="1.10.10.10:FF:000357">
    <property type="entry name" value="Caffeic acid 3-O-methyltransferase"/>
    <property type="match status" value="1"/>
</dbReference>
<evidence type="ECO:0000256" key="8">
    <source>
        <dbReference type="SAM" id="MobiDB-lite"/>
    </source>
</evidence>
<dbReference type="GO" id="GO:0047763">
    <property type="term" value="F:caffeate O-methyltransferase activity"/>
    <property type="evidence" value="ECO:0007669"/>
    <property type="project" value="UniProtKB-EC"/>
</dbReference>
<dbReference type="GO" id="GO:0008757">
    <property type="term" value="F:S-adenosylmethionine-dependent methyltransferase activity"/>
    <property type="evidence" value="ECO:0007669"/>
    <property type="project" value="UniProtKB-ARBA"/>
</dbReference>
<comment type="pathway">
    <text evidence="1">Aromatic compound metabolism; phenylpropanoid biosynthesis.</text>
</comment>
<evidence type="ECO:0000259" key="10">
    <source>
        <dbReference type="Pfam" id="PF08100"/>
    </source>
</evidence>
<dbReference type="SUPFAM" id="SSF53335">
    <property type="entry name" value="S-adenosyl-L-methionine-dependent methyltransferases"/>
    <property type="match status" value="1"/>
</dbReference>
<dbReference type="PROSITE" id="PS51683">
    <property type="entry name" value="SAM_OMT_II"/>
    <property type="match status" value="1"/>
</dbReference>
<feature type="domain" description="O-methyltransferase C-terminal" evidence="9">
    <location>
        <begin position="205"/>
        <end position="415"/>
    </location>
</feature>
<dbReference type="Gene3D" id="1.10.10.10">
    <property type="entry name" value="Winged helix-like DNA-binding domain superfamily/Winged helix DNA-binding domain"/>
    <property type="match status" value="1"/>
</dbReference>
<dbReference type="Pfam" id="PF00891">
    <property type="entry name" value="Methyltransf_2"/>
    <property type="match status" value="1"/>
</dbReference>
<evidence type="ECO:0000313" key="11">
    <source>
        <dbReference type="EMBL" id="KAK7354871.1"/>
    </source>
</evidence>
<comment type="function">
    <text evidence="7">Catalyzes the conversion of caffeic acid to ferulic acid and of 5-hydroxyferulic acid to sinapic acid. The resulting products may subsequently be converted to the corresponding alcohols that are incorporated into lignins.</text>
</comment>
<dbReference type="InterPro" id="IPR016461">
    <property type="entry name" value="COMT-like"/>
</dbReference>
<dbReference type="Gene3D" id="3.40.50.150">
    <property type="entry name" value="Vaccinia Virus protein VP39"/>
    <property type="match status" value="1"/>
</dbReference>
<dbReference type="InterPro" id="IPR036390">
    <property type="entry name" value="WH_DNA-bd_sf"/>
</dbReference>
<gene>
    <name evidence="11" type="ORF">VNO80_20423</name>
</gene>
<dbReference type="InterPro" id="IPR029063">
    <property type="entry name" value="SAM-dependent_MTases_sf"/>
</dbReference>